<dbReference type="EMBL" id="JAQGLA010000057">
    <property type="protein sequence ID" value="MDA3628984.1"/>
    <property type="molecule type" value="Genomic_DNA"/>
</dbReference>
<comment type="caution">
    <text evidence="1">The sequence shown here is derived from an EMBL/GenBank/DDBJ whole genome shotgun (WGS) entry which is preliminary data.</text>
</comment>
<name>A0ABT4V4U5_9PSEU</name>
<protein>
    <submittedName>
        <fullName evidence="1">Uncharacterized protein</fullName>
    </submittedName>
</protein>
<dbReference type="Proteomes" id="UP001210380">
    <property type="component" value="Unassembled WGS sequence"/>
</dbReference>
<evidence type="ECO:0000313" key="1">
    <source>
        <dbReference type="EMBL" id="MDA3628984.1"/>
    </source>
</evidence>
<evidence type="ECO:0000313" key="2">
    <source>
        <dbReference type="Proteomes" id="UP001210380"/>
    </source>
</evidence>
<reference evidence="1 2" key="1">
    <citation type="submission" date="2022-11" db="EMBL/GenBank/DDBJ databases">
        <title>Draft genome sequence of Saccharopolyspora sp. WRP15-2 isolated from rhizosphere soils of wild rice in Thailand.</title>
        <authorList>
            <person name="Duangmal K."/>
            <person name="Kammanee S."/>
            <person name="Muangham S."/>
        </authorList>
    </citation>
    <scope>NUCLEOTIDE SEQUENCE [LARGE SCALE GENOMIC DNA]</scope>
    <source>
        <strain evidence="1 2">WRP15-2</strain>
    </source>
</reference>
<sequence length="74" mass="7787">MPTTASTHAQVTPELRRAPTFVVEHAPDERRGLGGSWLESGVIGGFLLASGITAFLTCALSTPDLDSWAGDCRS</sequence>
<keyword evidence="2" id="KW-1185">Reference proteome</keyword>
<proteinExistence type="predicted"/>
<gene>
    <name evidence="1" type="ORF">OU415_26360</name>
</gene>
<dbReference type="RefSeq" id="WP_270951937.1">
    <property type="nucleotide sequence ID" value="NZ_JAQGLA010000057.1"/>
</dbReference>
<organism evidence="1 2">
    <name type="scientific">Saccharopolyspora oryzae</name>
    <dbReference type="NCBI Taxonomy" id="2997343"/>
    <lineage>
        <taxon>Bacteria</taxon>
        <taxon>Bacillati</taxon>
        <taxon>Actinomycetota</taxon>
        <taxon>Actinomycetes</taxon>
        <taxon>Pseudonocardiales</taxon>
        <taxon>Pseudonocardiaceae</taxon>
        <taxon>Saccharopolyspora</taxon>
    </lineage>
</organism>
<accession>A0ABT4V4U5</accession>